<dbReference type="Proteomes" id="UP000828390">
    <property type="component" value="Unassembled WGS sequence"/>
</dbReference>
<evidence type="ECO:0000313" key="3">
    <source>
        <dbReference type="Proteomes" id="UP000828390"/>
    </source>
</evidence>
<dbReference type="AlphaFoldDB" id="A0A9D4H462"/>
<accession>A0A9D4H462</accession>
<evidence type="ECO:0000313" key="2">
    <source>
        <dbReference type="EMBL" id="KAH3827220.1"/>
    </source>
</evidence>
<reference evidence="2" key="2">
    <citation type="submission" date="2020-11" db="EMBL/GenBank/DDBJ databases">
        <authorList>
            <person name="McCartney M.A."/>
            <person name="Auch B."/>
            <person name="Kono T."/>
            <person name="Mallez S."/>
            <person name="Becker A."/>
            <person name="Gohl D.M."/>
            <person name="Silverstein K.A.T."/>
            <person name="Koren S."/>
            <person name="Bechman K.B."/>
            <person name="Herman A."/>
            <person name="Abrahante J.E."/>
            <person name="Garbe J."/>
        </authorList>
    </citation>
    <scope>NUCLEOTIDE SEQUENCE</scope>
    <source>
        <strain evidence="2">Duluth1</strain>
        <tissue evidence="2">Whole animal</tissue>
    </source>
</reference>
<dbReference type="EMBL" id="JAIWYP010000005">
    <property type="protein sequence ID" value="KAH3827220.1"/>
    <property type="molecule type" value="Genomic_DNA"/>
</dbReference>
<name>A0A9D4H462_DREPO</name>
<feature type="domain" description="Laminin EGF-like" evidence="1">
    <location>
        <begin position="4"/>
        <end position="33"/>
    </location>
</feature>
<organism evidence="2 3">
    <name type="scientific">Dreissena polymorpha</name>
    <name type="common">Zebra mussel</name>
    <name type="synonym">Mytilus polymorpha</name>
    <dbReference type="NCBI Taxonomy" id="45954"/>
    <lineage>
        <taxon>Eukaryota</taxon>
        <taxon>Metazoa</taxon>
        <taxon>Spiralia</taxon>
        <taxon>Lophotrochozoa</taxon>
        <taxon>Mollusca</taxon>
        <taxon>Bivalvia</taxon>
        <taxon>Autobranchia</taxon>
        <taxon>Heteroconchia</taxon>
        <taxon>Euheterodonta</taxon>
        <taxon>Imparidentia</taxon>
        <taxon>Neoheterodontei</taxon>
        <taxon>Myida</taxon>
        <taxon>Dreissenoidea</taxon>
        <taxon>Dreissenidae</taxon>
        <taxon>Dreissena</taxon>
    </lineage>
</organism>
<comment type="caution">
    <text evidence="2">The sequence shown here is derived from an EMBL/GenBank/DDBJ whole genome shotgun (WGS) entry which is preliminary data.</text>
</comment>
<dbReference type="Gene3D" id="2.170.300.10">
    <property type="entry name" value="Tie2 ligand-binding domain superfamily"/>
    <property type="match status" value="1"/>
</dbReference>
<sequence>MSLCLLQPFVQGRDCARCREGHFYLEMDNPQGCLACFCSGITNQCSSSNYYREGVGALTWGGGNQCSSSNYYREGVGALTWGGAQPV</sequence>
<proteinExistence type="predicted"/>
<dbReference type="InterPro" id="IPR002049">
    <property type="entry name" value="LE_dom"/>
</dbReference>
<protein>
    <recommendedName>
        <fullName evidence="1">Laminin EGF-like domain-containing protein</fullName>
    </recommendedName>
</protein>
<evidence type="ECO:0000259" key="1">
    <source>
        <dbReference type="Pfam" id="PF00053"/>
    </source>
</evidence>
<keyword evidence="3" id="KW-1185">Reference proteome</keyword>
<gene>
    <name evidence="2" type="ORF">DPMN_129150</name>
</gene>
<dbReference type="Pfam" id="PF00053">
    <property type="entry name" value="EGF_laminin"/>
    <property type="match status" value="1"/>
</dbReference>
<reference evidence="2" key="1">
    <citation type="journal article" date="2019" name="bioRxiv">
        <title>The Genome of the Zebra Mussel, Dreissena polymorpha: A Resource for Invasive Species Research.</title>
        <authorList>
            <person name="McCartney M.A."/>
            <person name="Auch B."/>
            <person name="Kono T."/>
            <person name="Mallez S."/>
            <person name="Zhang Y."/>
            <person name="Obille A."/>
            <person name="Becker A."/>
            <person name="Abrahante J.E."/>
            <person name="Garbe J."/>
            <person name="Badalamenti J.P."/>
            <person name="Herman A."/>
            <person name="Mangelson H."/>
            <person name="Liachko I."/>
            <person name="Sullivan S."/>
            <person name="Sone E.D."/>
            <person name="Koren S."/>
            <person name="Silverstein K.A.T."/>
            <person name="Beckman K.B."/>
            <person name="Gohl D.M."/>
        </authorList>
    </citation>
    <scope>NUCLEOTIDE SEQUENCE</scope>
    <source>
        <strain evidence="2">Duluth1</strain>
        <tissue evidence="2">Whole animal</tissue>
    </source>
</reference>